<proteinExistence type="predicted"/>
<comment type="caution">
    <text evidence="1">The sequence shown here is derived from an EMBL/GenBank/DDBJ whole genome shotgun (WGS) entry which is preliminary data.</text>
</comment>
<evidence type="ECO:0000313" key="1">
    <source>
        <dbReference type="EMBL" id="KAJ8016965.1"/>
    </source>
</evidence>
<sequence>MGLRDEAPLRSVAFGSCQERKMFPTHCAPNRMGNDFLRQGDPHRGPGCYENHVIGTIMHDVQTRPQSKKGYTLAARTASRFPPSAQTITTSPQKYQQDRRWPQVHPVSRTPFSSTTQRFRARSLTADSNPGPGTYAHDTTVNRKVSWPMRFGSPDWCRLPQLERKALRTELPCDKEFAKQRTRLAYLQLFYS</sequence>
<dbReference type="EMBL" id="CM055728">
    <property type="protein sequence ID" value="KAJ8016965.1"/>
    <property type="molecule type" value="Genomic_DNA"/>
</dbReference>
<evidence type="ECO:0000313" key="2">
    <source>
        <dbReference type="Proteomes" id="UP001157502"/>
    </source>
</evidence>
<gene>
    <name evidence="1" type="ORF">DPEC_G00012870</name>
</gene>
<name>A0ACC2HMG8_DALPE</name>
<reference evidence="1" key="1">
    <citation type="submission" date="2021-05" db="EMBL/GenBank/DDBJ databases">
        <authorList>
            <person name="Pan Q."/>
            <person name="Jouanno E."/>
            <person name="Zahm M."/>
            <person name="Klopp C."/>
            <person name="Cabau C."/>
            <person name="Louis A."/>
            <person name="Berthelot C."/>
            <person name="Parey E."/>
            <person name="Roest Crollius H."/>
            <person name="Montfort J."/>
            <person name="Robinson-Rechavi M."/>
            <person name="Bouchez O."/>
            <person name="Lampietro C."/>
            <person name="Lopez Roques C."/>
            <person name="Donnadieu C."/>
            <person name="Postlethwait J."/>
            <person name="Bobe J."/>
            <person name="Dillon D."/>
            <person name="Chandos A."/>
            <person name="von Hippel F."/>
            <person name="Guiguen Y."/>
        </authorList>
    </citation>
    <scope>NUCLEOTIDE SEQUENCE</scope>
    <source>
        <strain evidence="1">YG-Jan2019</strain>
    </source>
</reference>
<dbReference type="Proteomes" id="UP001157502">
    <property type="component" value="Chromosome 1"/>
</dbReference>
<organism evidence="1 2">
    <name type="scientific">Dallia pectoralis</name>
    <name type="common">Alaska blackfish</name>
    <dbReference type="NCBI Taxonomy" id="75939"/>
    <lineage>
        <taxon>Eukaryota</taxon>
        <taxon>Metazoa</taxon>
        <taxon>Chordata</taxon>
        <taxon>Craniata</taxon>
        <taxon>Vertebrata</taxon>
        <taxon>Euteleostomi</taxon>
        <taxon>Actinopterygii</taxon>
        <taxon>Neopterygii</taxon>
        <taxon>Teleostei</taxon>
        <taxon>Protacanthopterygii</taxon>
        <taxon>Esociformes</taxon>
        <taxon>Umbridae</taxon>
        <taxon>Dallia</taxon>
    </lineage>
</organism>
<protein>
    <submittedName>
        <fullName evidence="1">Uncharacterized protein</fullName>
    </submittedName>
</protein>
<accession>A0ACC2HMG8</accession>
<keyword evidence="2" id="KW-1185">Reference proteome</keyword>